<organism evidence="1 2">
    <name type="scientific">Ktedonospora formicarum</name>
    <dbReference type="NCBI Taxonomy" id="2778364"/>
    <lineage>
        <taxon>Bacteria</taxon>
        <taxon>Bacillati</taxon>
        <taxon>Chloroflexota</taxon>
        <taxon>Ktedonobacteria</taxon>
        <taxon>Ktedonobacterales</taxon>
        <taxon>Ktedonobacteraceae</taxon>
        <taxon>Ktedonospora</taxon>
    </lineage>
</organism>
<protein>
    <submittedName>
        <fullName evidence="1">Uncharacterized protein</fullName>
    </submittedName>
</protein>
<reference evidence="1" key="1">
    <citation type="submission" date="2020-10" db="EMBL/GenBank/DDBJ databases">
        <title>Taxonomic study of unclassified bacteria belonging to the class Ktedonobacteria.</title>
        <authorList>
            <person name="Yabe S."/>
            <person name="Wang C.M."/>
            <person name="Zheng Y."/>
            <person name="Sakai Y."/>
            <person name="Cavaletti L."/>
            <person name="Monciardini P."/>
            <person name="Donadio S."/>
        </authorList>
    </citation>
    <scope>NUCLEOTIDE SEQUENCE</scope>
    <source>
        <strain evidence="1">SOSP1-1</strain>
    </source>
</reference>
<dbReference type="Proteomes" id="UP000612362">
    <property type="component" value="Unassembled WGS sequence"/>
</dbReference>
<dbReference type="AlphaFoldDB" id="A0A8J3MR99"/>
<dbReference type="EMBL" id="BNJF01000002">
    <property type="protein sequence ID" value="GHO45747.1"/>
    <property type="molecule type" value="Genomic_DNA"/>
</dbReference>
<name>A0A8J3MR99_9CHLR</name>
<gene>
    <name evidence="1" type="ORF">KSX_39100</name>
</gene>
<proteinExistence type="predicted"/>
<evidence type="ECO:0000313" key="2">
    <source>
        <dbReference type="Proteomes" id="UP000612362"/>
    </source>
</evidence>
<accession>A0A8J3MR99</accession>
<sequence>MSKPGEKAAAELRAQALSASLKANTLEKEGDAAGAKVLRDKATQLHKQASGESE</sequence>
<keyword evidence="2" id="KW-1185">Reference proteome</keyword>
<comment type="caution">
    <text evidence="1">The sequence shown here is derived from an EMBL/GenBank/DDBJ whole genome shotgun (WGS) entry which is preliminary data.</text>
</comment>
<evidence type="ECO:0000313" key="1">
    <source>
        <dbReference type="EMBL" id="GHO45747.1"/>
    </source>
</evidence>